<dbReference type="AlphaFoldDB" id="A0A139A4T9"/>
<dbReference type="Proteomes" id="UP000070544">
    <property type="component" value="Unassembled WGS sequence"/>
</dbReference>
<keyword evidence="1" id="KW-0812">Transmembrane</keyword>
<accession>A0A139A4T9</accession>
<feature type="transmembrane region" description="Helical" evidence="1">
    <location>
        <begin position="151"/>
        <end position="169"/>
    </location>
</feature>
<protein>
    <submittedName>
        <fullName evidence="2">Uncharacterized protein</fullName>
    </submittedName>
</protein>
<proteinExistence type="predicted"/>
<evidence type="ECO:0000313" key="2">
    <source>
        <dbReference type="EMBL" id="KXS11816.1"/>
    </source>
</evidence>
<feature type="transmembrane region" description="Helical" evidence="1">
    <location>
        <begin position="102"/>
        <end position="119"/>
    </location>
</feature>
<sequence>MEKRADPTTGRQFDPLFFGFAYGGIESIWIIIYTALCIWILAWLIEVFWKMFARVVARNRELPRPPTTSAEGREGREVEFYARKGPSFAQRLANASRLTRDMFIIFTATTVISYTGFGVTGGPTALLWIAFALACFWIALKIFFDNPYLDLFLLVPIATLLLIVFGLAFRGGPSPLTPQLMAPNNFGYGLTSPM</sequence>
<evidence type="ECO:0000313" key="3">
    <source>
        <dbReference type="Proteomes" id="UP000070544"/>
    </source>
</evidence>
<organism evidence="2 3">
    <name type="scientific">Gonapodya prolifera (strain JEL478)</name>
    <name type="common">Monoblepharis prolifera</name>
    <dbReference type="NCBI Taxonomy" id="1344416"/>
    <lineage>
        <taxon>Eukaryota</taxon>
        <taxon>Fungi</taxon>
        <taxon>Fungi incertae sedis</taxon>
        <taxon>Chytridiomycota</taxon>
        <taxon>Chytridiomycota incertae sedis</taxon>
        <taxon>Monoblepharidomycetes</taxon>
        <taxon>Monoblepharidales</taxon>
        <taxon>Gonapodyaceae</taxon>
        <taxon>Gonapodya</taxon>
    </lineage>
</organism>
<keyword evidence="1" id="KW-0472">Membrane</keyword>
<name>A0A139A4T9_GONPJ</name>
<keyword evidence="3" id="KW-1185">Reference proteome</keyword>
<keyword evidence="1" id="KW-1133">Transmembrane helix</keyword>
<feature type="transmembrane region" description="Helical" evidence="1">
    <location>
        <begin position="125"/>
        <end position="144"/>
    </location>
</feature>
<reference evidence="2 3" key="1">
    <citation type="journal article" date="2015" name="Genome Biol. Evol.">
        <title>Phylogenomic analyses indicate that early fungi evolved digesting cell walls of algal ancestors of land plants.</title>
        <authorList>
            <person name="Chang Y."/>
            <person name="Wang S."/>
            <person name="Sekimoto S."/>
            <person name="Aerts A.L."/>
            <person name="Choi C."/>
            <person name="Clum A."/>
            <person name="LaButti K.M."/>
            <person name="Lindquist E.A."/>
            <person name="Yee Ngan C."/>
            <person name="Ohm R.A."/>
            <person name="Salamov A.A."/>
            <person name="Grigoriev I.V."/>
            <person name="Spatafora J.W."/>
            <person name="Berbee M.L."/>
        </authorList>
    </citation>
    <scope>NUCLEOTIDE SEQUENCE [LARGE SCALE GENOMIC DNA]</scope>
    <source>
        <strain evidence="2 3">JEL478</strain>
    </source>
</reference>
<dbReference type="OMA" id="WIALKIF"/>
<dbReference type="OrthoDB" id="10333400at2759"/>
<dbReference type="EMBL" id="KQ965796">
    <property type="protein sequence ID" value="KXS11816.1"/>
    <property type="molecule type" value="Genomic_DNA"/>
</dbReference>
<feature type="transmembrane region" description="Helical" evidence="1">
    <location>
        <begin position="20"/>
        <end position="45"/>
    </location>
</feature>
<evidence type="ECO:0000256" key="1">
    <source>
        <dbReference type="SAM" id="Phobius"/>
    </source>
</evidence>
<gene>
    <name evidence="2" type="ORF">M427DRAFT_35395</name>
</gene>